<feature type="transmembrane region" description="Helical" evidence="10">
    <location>
        <begin position="113"/>
        <end position="133"/>
    </location>
</feature>
<dbReference type="GO" id="GO:0032979">
    <property type="term" value="P:protein insertion into mitochondrial inner membrane from matrix"/>
    <property type="evidence" value="ECO:0007669"/>
    <property type="project" value="TreeGrafter"/>
</dbReference>
<feature type="transmembrane region" description="Helical" evidence="10">
    <location>
        <begin position="186"/>
        <end position="207"/>
    </location>
</feature>
<evidence type="ECO:0000313" key="12">
    <source>
        <dbReference type="Proteomes" id="UP000492821"/>
    </source>
</evidence>
<dbReference type="InterPro" id="IPR001708">
    <property type="entry name" value="YidC/ALB3/OXA1/COX18"/>
</dbReference>
<dbReference type="Pfam" id="PF02096">
    <property type="entry name" value="60KD_IMP"/>
    <property type="match status" value="1"/>
</dbReference>
<dbReference type="WBParaSite" id="Pan_g6734.t1">
    <property type="protein sequence ID" value="Pan_g6734.t1"/>
    <property type="gene ID" value="Pan_g6734"/>
</dbReference>
<evidence type="ECO:0000256" key="4">
    <source>
        <dbReference type="ARBA" id="ARBA00022792"/>
    </source>
</evidence>
<comment type="subcellular location">
    <subcellularLocation>
        <location evidence="9">Membrane</location>
        <topology evidence="9">Multi-pass membrane protein</topology>
    </subcellularLocation>
    <subcellularLocation>
        <location evidence="1">Mitochondrion inner membrane</location>
        <topology evidence="1">Multi-pass membrane protein</topology>
    </subcellularLocation>
</comment>
<keyword evidence="4" id="KW-0999">Mitochondrion inner membrane</keyword>
<evidence type="ECO:0000256" key="7">
    <source>
        <dbReference type="ARBA" id="ARBA00023128"/>
    </source>
</evidence>
<protein>
    <submittedName>
        <fullName evidence="13">Mitochondrial inner membrane protein OXA1</fullName>
    </submittedName>
</protein>
<evidence type="ECO:0000256" key="3">
    <source>
        <dbReference type="ARBA" id="ARBA00022692"/>
    </source>
</evidence>
<evidence type="ECO:0000256" key="5">
    <source>
        <dbReference type="ARBA" id="ARBA00022946"/>
    </source>
</evidence>
<evidence type="ECO:0000259" key="11">
    <source>
        <dbReference type="Pfam" id="PF02096"/>
    </source>
</evidence>
<reference evidence="13" key="2">
    <citation type="submission" date="2020-10" db="UniProtKB">
        <authorList>
            <consortium name="WormBaseParasite"/>
        </authorList>
    </citation>
    <scope>IDENTIFICATION</scope>
</reference>
<dbReference type="GO" id="GO:0005743">
    <property type="term" value="C:mitochondrial inner membrane"/>
    <property type="evidence" value="ECO:0007669"/>
    <property type="project" value="UniProtKB-SubCell"/>
</dbReference>
<keyword evidence="8 10" id="KW-0472">Membrane</keyword>
<keyword evidence="12" id="KW-1185">Reference proteome</keyword>
<comment type="similarity">
    <text evidence="2 9">Belongs to the OXA1/ALB3/YidC family.</text>
</comment>
<evidence type="ECO:0000256" key="10">
    <source>
        <dbReference type="SAM" id="Phobius"/>
    </source>
</evidence>
<keyword evidence="6 10" id="KW-1133">Transmembrane helix</keyword>
<dbReference type="PANTHER" id="PTHR12428:SF66">
    <property type="entry name" value="MITOCHONDRIAL INNER MEMBRANE PROTEIN OXA1L"/>
    <property type="match status" value="1"/>
</dbReference>
<keyword evidence="3 9" id="KW-0812">Transmembrane</keyword>
<proteinExistence type="inferred from homology"/>
<evidence type="ECO:0000256" key="2">
    <source>
        <dbReference type="ARBA" id="ARBA00009877"/>
    </source>
</evidence>
<evidence type="ECO:0000256" key="8">
    <source>
        <dbReference type="ARBA" id="ARBA00023136"/>
    </source>
</evidence>
<evidence type="ECO:0000256" key="1">
    <source>
        <dbReference type="ARBA" id="ARBA00004448"/>
    </source>
</evidence>
<name>A0A7E4W3K0_PANRE</name>
<evidence type="ECO:0000256" key="9">
    <source>
        <dbReference type="RuleBase" id="RU003945"/>
    </source>
</evidence>
<dbReference type="PANTHER" id="PTHR12428">
    <property type="entry name" value="OXA1"/>
    <property type="match status" value="1"/>
</dbReference>
<dbReference type="InterPro" id="IPR028055">
    <property type="entry name" value="YidC/Oxa/ALB_C"/>
</dbReference>
<accession>A0A7E4W3K0</accession>
<keyword evidence="5" id="KW-0809">Transit peptide</keyword>
<feature type="transmembrane region" description="Helical" evidence="10">
    <location>
        <begin position="235"/>
        <end position="254"/>
    </location>
</feature>
<keyword evidence="7" id="KW-0496">Mitochondrion</keyword>
<reference evidence="12" key="1">
    <citation type="journal article" date="2013" name="Genetics">
        <title>The draft genome and transcriptome of Panagrellus redivivus are shaped by the harsh demands of a free-living lifestyle.</title>
        <authorList>
            <person name="Srinivasan J."/>
            <person name="Dillman A.R."/>
            <person name="Macchietto M.G."/>
            <person name="Heikkinen L."/>
            <person name="Lakso M."/>
            <person name="Fracchia K.M."/>
            <person name="Antoshechkin I."/>
            <person name="Mortazavi A."/>
            <person name="Wong G."/>
            <person name="Sternberg P.W."/>
        </authorList>
    </citation>
    <scope>NUCLEOTIDE SEQUENCE [LARGE SCALE GENOMIC DNA]</scope>
    <source>
        <strain evidence="12">MT8872</strain>
    </source>
</reference>
<evidence type="ECO:0000256" key="6">
    <source>
        <dbReference type="ARBA" id="ARBA00022989"/>
    </source>
</evidence>
<sequence>MLSVPARSVARLGLRGVARNSRSSTLRLTLPSATVCGPNQIRFLSTEQIFGTNVAGFEIPAAPLPPPPMPSIEELAASGESVLDELGLLSWWKPSSYLRLALEAVHVHLDLPWWGAIVATTVALRLACIYVPIMSQRLVAKQSAFKPELEEFKNRMNDARAEGNNLLMQQVLLEQRDFMKSKDIKLGRQFIVMIANGGVFMTQFFAIRRMAQANYPGFADGGALWFTDLTACDPYYLLPVISAVTLAAVMKVGVETGTSSEQMSPLMRLGMTYGLPLVVLASSSQFASALCVYWTTSNVISLIYAGMFKVPAVRALFKIPPVMHHPVKPSAAKASAWKQAISQYKSTRGAAPSLSSLREKDAELFKKAGRAKPVAK</sequence>
<dbReference type="CDD" id="cd20069">
    <property type="entry name" value="5TM_Oxa1-like"/>
    <property type="match status" value="1"/>
</dbReference>
<feature type="domain" description="Membrane insertase YidC/Oxa/ALB C-terminal" evidence="11">
    <location>
        <begin position="113"/>
        <end position="303"/>
    </location>
</feature>
<dbReference type="AlphaFoldDB" id="A0A7E4W3K0"/>
<dbReference type="Proteomes" id="UP000492821">
    <property type="component" value="Unassembled WGS sequence"/>
</dbReference>
<evidence type="ECO:0000313" key="13">
    <source>
        <dbReference type="WBParaSite" id="Pan_g6734.t1"/>
    </source>
</evidence>
<dbReference type="GO" id="GO:0032977">
    <property type="term" value="F:membrane insertase activity"/>
    <property type="evidence" value="ECO:0007669"/>
    <property type="project" value="InterPro"/>
</dbReference>
<organism evidence="12 13">
    <name type="scientific">Panagrellus redivivus</name>
    <name type="common">Microworm</name>
    <dbReference type="NCBI Taxonomy" id="6233"/>
    <lineage>
        <taxon>Eukaryota</taxon>
        <taxon>Metazoa</taxon>
        <taxon>Ecdysozoa</taxon>
        <taxon>Nematoda</taxon>
        <taxon>Chromadorea</taxon>
        <taxon>Rhabditida</taxon>
        <taxon>Tylenchina</taxon>
        <taxon>Panagrolaimomorpha</taxon>
        <taxon>Panagrolaimoidea</taxon>
        <taxon>Panagrolaimidae</taxon>
        <taxon>Panagrellus</taxon>
    </lineage>
</organism>
<feature type="transmembrane region" description="Helical" evidence="10">
    <location>
        <begin position="275"/>
        <end position="295"/>
    </location>
</feature>